<dbReference type="InParanoid" id="A0A1X2H8I9"/>
<comment type="caution">
    <text evidence="1">The sequence shown here is derived from an EMBL/GenBank/DDBJ whole genome shotgun (WGS) entry which is preliminary data.</text>
</comment>
<gene>
    <name evidence="1" type="ORF">BCR43DRAFT_516512</name>
</gene>
<dbReference type="Proteomes" id="UP000242180">
    <property type="component" value="Unassembled WGS sequence"/>
</dbReference>
<organism evidence="1 2">
    <name type="scientific">Syncephalastrum racemosum</name>
    <name type="common">Filamentous fungus</name>
    <dbReference type="NCBI Taxonomy" id="13706"/>
    <lineage>
        <taxon>Eukaryota</taxon>
        <taxon>Fungi</taxon>
        <taxon>Fungi incertae sedis</taxon>
        <taxon>Mucoromycota</taxon>
        <taxon>Mucoromycotina</taxon>
        <taxon>Mucoromycetes</taxon>
        <taxon>Mucorales</taxon>
        <taxon>Syncephalastraceae</taxon>
        <taxon>Syncephalastrum</taxon>
    </lineage>
</organism>
<evidence type="ECO:0000313" key="2">
    <source>
        <dbReference type="Proteomes" id="UP000242180"/>
    </source>
</evidence>
<protein>
    <recommendedName>
        <fullName evidence="3">F-box domain-containing protein</fullName>
    </recommendedName>
</protein>
<dbReference type="Gene3D" id="3.80.10.10">
    <property type="entry name" value="Ribonuclease Inhibitor"/>
    <property type="match status" value="1"/>
</dbReference>
<keyword evidence="2" id="KW-1185">Reference proteome</keyword>
<evidence type="ECO:0000313" key="1">
    <source>
        <dbReference type="EMBL" id="ORY94886.1"/>
    </source>
</evidence>
<name>A0A1X2H8I9_SYNRA</name>
<sequence>MDFFERLPSELLHALLRQYLSQQDVLVLMRTGRRFYYLCRPYFYYDVSPSDELQLGLVAPHLHLTHHLNLRRYVGTVPEKCIHAISALPYLKTLAIGSSAVLSHTGLNILLRKTHALRSLLLVGGQVSSETFRLFLSMPNLVQVALPNTTFFGECGGSMFDYPSSLLPIISQSNHTLRRLDVSGCGWVDGQILAALGRFWHLQDLVVSWCARIHLNSLRVFLTLANQLDHLDVSHVTCVDSRAQALMLWQSAPRPQQLNFVYTEGAKTFCISPS</sequence>
<accession>A0A1X2H8I9</accession>
<dbReference type="AlphaFoldDB" id="A0A1X2H8I9"/>
<dbReference type="EMBL" id="MCGN01000007">
    <property type="protein sequence ID" value="ORY94886.1"/>
    <property type="molecule type" value="Genomic_DNA"/>
</dbReference>
<dbReference type="SUPFAM" id="SSF52047">
    <property type="entry name" value="RNI-like"/>
    <property type="match status" value="1"/>
</dbReference>
<dbReference type="InterPro" id="IPR032675">
    <property type="entry name" value="LRR_dom_sf"/>
</dbReference>
<proteinExistence type="predicted"/>
<reference evidence="1 2" key="1">
    <citation type="submission" date="2016-07" db="EMBL/GenBank/DDBJ databases">
        <title>Pervasive Adenine N6-methylation of Active Genes in Fungi.</title>
        <authorList>
            <consortium name="DOE Joint Genome Institute"/>
            <person name="Mondo S.J."/>
            <person name="Dannebaum R.O."/>
            <person name="Kuo R.C."/>
            <person name="Labutti K."/>
            <person name="Haridas S."/>
            <person name="Kuo A."/>
            <person name="Salamov A."/>
            <person name="Ahrendt S.R."/>
            <person name="Lipzen A."/>
            <person name="Sullivan W."/>
            <person name="Andreopoulos W.B."/>
            <person name="Clum A."/>
            <person name="Lindquist E."/>
            <person name="Daum C."/>
            <person name="Ramamoorthy G.K."/>
            <person name="Gryganskyi A."/>
            <person name="Culley D."/>
            <person name="Magnuson J.K."/>
            <person name="James T.Y."/>
            <person name="O'Malley M.A."/>
            <person name="Stajich J.E."/>
            <person name="Spatafora J.W."/>
            <person name="Visel A."/>
            <person name="Grigoriev I.V."/>
        </authorList>
    </citation>
    <scope>NUCLEOTIDE SEQUENCE [LARGE SCALE GENOMIC DNA]</scope>
    <source>
        <strain evidence="1 2">NRRL 2496</strain>
    </source>
</reference>
<evidence type="ECO:0008006" key="3">
    <source>
        <dbReference type="Google" id="ProtNLM"/>
    </source>
</evidence>